<comment type="subcellular location">
    <subcellularLocation>
        <location evidence="3">Endomembrane system</location>
        <topology evidence="3">Multi-pass membrane protein</topology>
    </subcellularLocation>
</comment>
<comment type="similarity">
    <text evidence="5">Belongs to the STT3 family.</text>
</comment>
<name>A0AAD3CU31_9STRA</name>
<evidence type="ECO:0000256" key="4">
    <source>
        <dbReference type="ARBA" id="ARBA00004922"/>
    </source>
</evidence>
<dbReference type="PANTHER" id="PTHR13872">
    <property type="entry name" value="DOLICHYL-DIPHOSPHOOLIGOSACCHARIDE--PROTEIN GLYCOSYLTRANSFERASE SUBUNIT"/>
    <property type="match status" value="1"/>
</dbReference>
<keyword evidence="8" id="KW-0808">Transferase</keyword>
<dbReference type="GO" id="GO:0046872">
    <property type="term" value="F:metal ion binding"/>
    <property type="evidence" value="ECO:0007669"/>
    <property type="project" value="UniProtKB-KW"/>
</dbReference>
<dbReference type="SUPFAM" id="SSF48403">
    <property type="entry name" value="Ankyrin repeat"/>
    <property type="match status" value="1"/>
</dbReference>
<feature type="transmembrane region" description="Helical" evidence="17">
    <location>
        <begin position="113"/>
        <end position="134"/>
    </location>
</feature>
<dbReference type="FunFam" id="3.40.50.12610:FF:000003">
    <property type="entry name" value="Oligosaccharyl transferase-like protein"/>
    <property type="match status" value="1"/>
</dbReference>
<comment type="pathway">
    <text evidence="4">Protein modification; protein glycosylation.</text>
</comment>
<evidence type="ECO:0000256" key="7">
    <source>
        <dbReference type="ARBA" id="ARBA00022676"/>
    </source>
</evidence>
<evidence type="ECO:0000313" key="21">
    <source>
        <dbReference type="Proteomes" id="UP001054902"/>
    </source>
</evidence>
<feature type="transmembrane region" description="Helical" evidence="17">
    <location>
        <begin position="206"/>
        <end position="225"/>
    </location>
</feature>
<keyword evidence="7" id="KW-0328">Glycosyltransferase</keyword>
<evidence type="ECO:0000256" key="10">
    <source>
        <dbReference type="ARBA" id="ARBA00022723"/>
    </source>
</evidence>
<feature type="region of interest" description="Disordered" evidence="16">
    <location>
        <begin position="528"/>
        <end position="560"/>
    </location>
</feature>
<dbReference type="GO" id="GO:0016020">
    <property type="term" value="C:membrane"/>
    <property type="evidence" value="ECO:0007669"/>
    <property type="project" value="InterPro"/>
</dbReference>
<feature type="transmembrane region" description="Helical" evidence="17">
    <location>
        <begin position="6"/>
        <end position="27"/>
    </location>
</feature>
<comment type="catalytic activity">
    <reaction evidence="15">
        <text>a di-trans,poly-cis-dolichyl diphosphooligosaccharide + L-asparaginyl-[protein] = N(4)-(oligosaccharide-(1-&gt;4)-N-acetyl-beta-D-glucosaminyl-(1-&gt;4)-N-acetyl-beta-D-glucosaminyl)-L-asparaginyl-[protein] + a di-trans,poly-cis-dolichyl diphosphate + H(+)</text>
        <dbReference type="Rhea" id="RHEA:22980"/>
        <dbReference type="Rhea" id="RHEA-COMP:12804"/>
        <dbReference type="Rhea" id="RHEA-COMP:12805"/>
        <dbReference type="Rhea" id="RHEA-COMP:19506"/>
        <dbReference type="Rhea" id="RHEA-COMP:19509"/>
        <dbReference type="ChEBI" id="CHEBI:15378"/>
        <dbReference type="ChEBI" id="CHEBI:50347"/>
        <dbReference type="ChEBI" id="CHEBI:57497"/>
        <dbReference type="ChEBI" id="CHEBI:57570"/>
        <dbReference type="ChEBI" id="CHEBI:132529"/>
        <dbReference type="EC" id="2.4.99.18"/>
    </reaction>
</comment>
<feature type="region of interest" description="Disordered" evidence="16">
    <location>
        <begin position="862"/>
        <end position="885"/>
    </location>
</feature>
<keyword evidence="10" id="KW-0479">Metal-binding</keyword>
<dbReference type="GO" id="GO:0012505">
    <property type="term" value="C:endomembrane system"/>
    <property type="evidence" value="ECO:0007669"/>
    <property type="project" value="UniProtKB-SubCell"/>
</dbReference>
<feature type="domain" description="Oligosaccharyl transferase STT3 N-terminal" evidence="18">
    <location>
        <begin position="210"/>
        <end position="486"/>
    </location>
</feature>
<dbReference type="Gene3D" id="3.40.50.12610">
    <property type="match status" value="1"/>
</dbReference>
<keyword evidence="11" id="KW-0460">Magnesium</keyword>
<accession>A0AAD3CU31</accession>
<evidence type="ECO:0000256" key="15">
    <source>
        <dbReference type="ARBA" id="ARBA00048829"/>
    </source>
</evidence>
<comment type="cofactor">
    <cofactor evidence="2">
        <name>Mg(2+)</name>
        <dbReference type="ChEBI" id="CHEBI:18420"/>
    </cofactor>
</comment>
<feature type="domain" description="STT3/PglB/AglB core" evidence="19">
    <location>
        <begin position="646"/>
        <end position="700"/>
    </location>
</feature>
<feature type="transmembrane region" description="Helical" evidence="17">
    <location>
        <begin position="237"/>
        <end position="254"/>
    </location>
</feature>
<feature type="transmembrane region" description="Helical" evidence="17">
    <location>
        <begin position="314"/>
        <end position="335"/>
    </location>
</feature>
<keyword evidence="21" id="KW-1185">Reference proteome</keyword>
<feature type="transmembrane region" description="Helical" evidence="17">
    <location>
        <begin position="371"/>
        <end position="392"/>
    </location>
</feature>
<evidence type="ECO:0000259" key="18">
    <source>
        <dbReference type="Pfam" id="PF02516"/>
    </source>
</evidence>
<comment type="cofactor">
    <cofactor evidence="1">
        <name>Mn(2+)</name>
        <dbReference type="ChEBI" id="CHEBI:29035"/>
    </cofactor>
</comment>
<feature type="transmembrane region" description="Helical" evidence="17">
    <location>
        <begin position="490"/>
        <end position="510"/>
    </location>
</feature>
<gene>
    <name evidence="20" type="ORF">CTEN210_08464</name>
</gene>
<dbReference type="InterPro" id="IPR003674">
    <property type="entry name" value="Oligo_trans_STT3"/>
</dbReference>
<evidence type="ECO:0000256" key="14">
    <source>
        <dbReference type="ARBA" id="ARBA00023211"/>
    </source>
</evidence>
<feature type="transmembrane region" description="Helical" evidence="17">
    <location>
        <begin position="465"/>
        <end position="484"/>
    </location>
</feature>
<evidence type="ECO:0000256" key="12">
    <source>
        <dbReference type="ARBA" id="ARBA00022989"/>
    </source>
</evidence>
<evidence type="ECO:0000256" key="9">
    <source>
        <dbReference type="ARBA" id="ARBA00022692"/>
    </source>
</evidence>
<evidence type="ECO:0000256" key="11">
    <source>
        <dbReference type="ARBA" id="ARBA00022842"/>
    </source>
</evidence>
<sequence>MVPNSVKIVVSLAWGYVAFSIIAPAILREAYEIRLEAIREYGPIIHEFDPYFNLRATEYLYENGPKKFFTWFDYKVWYPLGRPVGTTIYPGMQFIAVFIKNYIVGDKMSLNDVCCYIPAWFGVLATLFTGLLAYECSLPVVDKTGDEPFESILENIPIVSFFYSKTIIPMAKALWDFSEKVLGTDFGLKHKSMIIQDSTADFTSPAVEIALFAGMVMSIVPAHLMRSMGGGYDNESVAMFAMVLTFFLWTRSLRGGLKLETYSTWLWGAATGLAYFNMVAAWGGYVFVVNLIGCHAALLVLFGRFSTKLYRAYTSFYVVGTLLAIQIPVVGWAPLKSVEQLGPFAVFLGFQLLQFCEIQKRRNNLTTKQTWVLRVKVFASAAALLLLAVGYLRYIGYFGPISSRVRGLFVKHTKTGNPLVDSVAEHQPARSEAYDQYLHTFIVSLIPFGFVLVAFRYFHDASSFLLVYGVATYYFSLKMVRLILLTAPIASVFTGIFLGRIFGFIVYNILGFNPSMVYLLSEDGDEKESDADNSTEAGKKKKSKKSNDQGKEVEKKEKTSSKSTSLTSLRSLTMKAVFLFIGYFITIEVIPELESFYHSSHAIGQQLANPTIIQKATLKSGEPVMVDDYRECYNWIRENTPEDARIMAWWDYGYQLTAIANRTTIADGNTWNHEHIALLGRALTSPEKEGHRIARHLADYILVWAGGGGDDVAKSPHLARIANSVYRSMCPNDPVCSKFGYTKQGTPSKMMRESMLFKLHSHGLQPGVVADPNRFKEQFSSRFGKCRVFKILSVSKESKEWVADPKNRLCDAPGSWFCPGQYPPGMQKILKEKRDFSQLEDFNKGEKDDEYQQKYFENLERKKRGQKVDSPGSQKKKPWKPNKELSQEQIDEINKYWDDSPTTSQMWELISENRVKEMIEILSDYPEAAHARSADGRGPLFWAYEFGNEKMIRILKKVGVSDQLKDEKGMTPLDLQRSEL</sequence>
<feature type="transmembrane region" description="Helical" evidence="17">
    <location>
        <begin position="437"/>
        <end position="458"/>
    </location>
</feature>
<evidence type="ECO:0000256" key="17">
    <source>
        <dbReference type="SAM" id="Phobius"/>
    </source>
</evidence>
<evidence type="ECO:0000256" key="13">
    <source>
        <dbReference type="ARBA" id="ARBA00023136"/>
    </source>
</evidence>
<organism evidence="20 21">
    <name type="scientific">Chaetoceros tenuissimus</name>
    <dbReference type="NCBI Taxonomy" id="426638"/>
    <lineage>
        <taxon>Eukaryota</taxon>
        <taxon>Sar</taxon>
        <taxon>Stramenopiles</taxon>
        <taxon>Ochrophyta</taxon>
        <taxon>Bacillariophyta</taxon>
        <taxon>Coscinodiscophyceae</taxon>
        <taxon>Chaetocerotophycidae</taxon>
        <taxon>Chaetocerotales</taxon>
        <taxon>Chaetocerotaceae</taxon>
        <taxon>Chaetoceros</taxon>
    </lineage>
</organism>
<dbReference type="InterPro" id="IPR036770">
    <property type="entry name" value="Ankyrin_rpt-contain_sf"/>
</dbReference>
<feature type="domain" description="Oligosaccharyl transferase STT3 N-terminal" evidence="18">
    <location>
        <begin position="39"/>
        <end position="133"/>
    </location>
</feature>
<protein>
    <recommendedName>
        <fullName evidence="6">dolichyl-diphosphooligosaccharide--protein glycotransferase</fullName>
        <ecNumber evidence="6">2.4.99.18</ecNumber>
    </recommendedName>
</protein>
<dbReference type="Pfam" id="PF02516">
    <property type="entry name" value="STT3"/>
    <property type="match status" value="2"/>
</dbReference>
<evidence type="ECO:0000256" key="16">
    <source>
        <dbReference type="SAM" id="MobiDB-lite"/>
    </source>
</evidence>
<evidence type="ECO:0000256" key="3">
    <source>
        <dbReference type="ARBA" id="ARBA00004127"/>
    </source>
</evidence>
<dbReference type="EC" id="2.4.99.18" evidence="6"/>
<dbReference type="PANTHER" id="PTHR13872:SF1">
    <property type="entry name" value="DOLICHYL-DIPHOSPHOOLIGOSACCHARIDE--PROTEIN GLYCOSYLTRANSFERASE SUBUNIT STT3B"/>
    <property type="match status" value="1"/>
</dbReference>
<comment type="caution">
    <text evidence="20">The sequence shown here is derived from an EMBL/GenBank/DDBJ whole genome shotgun (WGS) entry which is preliminary data.</text>
</comment>
<dbReference type="Proteomes" id="UP001054902">
    <property type="component" value="Unassembled WGS sequence"/>
</dbReference>
<keyword evidence="9 17" id="KW-0812">Transmembrane</keyword>
<dbReference type="InterPro" id="IPR048999">
    <property type="entry name" value="STT3-PglB_core"/>
</dbReference>
<evidence type="ECO:0000256" key="5">
    <source>
        <dbReference type="ARBA" id="ARBA00010810"/>
    </source>
</evidence>
<evidence type="ECO:0000256" key="8">
    <source>
        <dbReference type="ARBA" id="ARBA00022679"/>
    </source>
</evidence>
<feature type="compositionally biased region" description="Basic and acidic residues" evidence="16">
    <location>
        <begin position="545"/>
        <end position="560"/>
    </location>
</feature>
<dbReference type="AlphaFoldDB" id="A0AAD3CU31"/>
<evidence type="ECO:0000256" key="2">
    <source>
        <dbReference type="ARBA" id="ARBA00001946"/>
    </source>
</evidence>
<evidence type="ECO:0000256" key="6">
    <source>
        <dbReference type="ARBA" id="ARBA00012605"/>
    </source>
</evidence>
<dbReference type="GO" id="GO:0004579">
    <property type="term" value="F:dolichyl-diphosphooligosaccharide-protein glycotransferase activity"/>
    <property type="evidence" value="ECO:0007669"/>
    <property type="project" value="UniProtKB-EC"/>
</dbReference>
<evidence type="ECO:0000313" key="20">
    <source>
        <dbReference type="EMBL" id="GFH51988.1"/>
    </source>
</evidence>
<evidence type="ECO:0000256" key="1">
    <source>
        <dbReference type="ARBA" id="ARBA00001936"/>
    </source>
</evidence>
<keyword evidence="12 17" id="KW-1133">Transmembrane helix</keyword>
<evidence type="ECO:0000259" key="19">
    <source>
        <dbReference type="Pfam" id="PF21436"/>
    </source>
</evidence>
<reference evidence="20 21" key="1">
    <citation type="journal article" date="2021" name="Sci. Rep.">
        <title>The genome of the diatom Chaetoceros tenuissimus carries an ancient integrated fragment of an extant virus.</title>
        <authorList>
            <person name="Hongo Y."/>
            <person name="Kimura K."/>
            <person name="Takaki Y."/>
            <person name="Yoshida Y."/>
            <person name="Baba S."/>
            <person name="Kobayashi G."/>
            <person name="Nagasaki K."/>
            <person name="Hano T."/>
            <person name="Tomaru Y."/>
        </authorList>
    </citation>
    <scope>NUCLEOTIDE SEQUENCE [LARGE SCALE GENOMIC DNA]</scope>
    <source>
        <strain evidence="20 21">NIES-3715</strain>
    </source>
</reference>
<dbReference type="Gene3D" id="1.25.40.20">
    <property type="entry name" value="Ankyrin repeat-containing domain"/>
    <property type="match status" value="1"/>
</dbReference>
<feature type="transmembrane region" description="Helical" evidence="17">
    <location>
        <begin position="572"/>
        <end position="590"/>
    </location>
</feature>
<dbReference type="Pfam" id="PF21436">
    <property type="entry name" value="STT3-PglB_core"/>
    <property type="match status" value="1"/>
</dbReference>
<proteinExistence type="inferred from homology"/>
<keyword evidence="13 17" id="KW-0472">Membrane</keyword>
<dbReference type="EMBL" id="BLLK01000045">
    <property type="protein sequence ID" value="GFH51988.1"/>
    <property type="molecule type" value="Genomic_DNA"/>
</dbReference>
<feature type="transmembrane region" description="Helical" evidence="17">
    <location>
        <begin position="341"/>
        <end position="359"/>
    </location>
</feature>
<keyword evidence="14" id="KW-0464">Manganese</keyword>
<dbReference type="InterPro" id="IPR048307">
    <property type="entry name" value="STT3_N"/>
</dbReference>
<feature type="transmembrane region" description="Helical" evidence="17">
    <location>
        <begin position="274"/>
        <end position="302"/>
    </location>
</feature>